<gene>
    <name evidence="1" type="ORF">ANCCEY_10962</name>
</gene>
<protein>
    <submittedName>
        <fullName evidence="1">Oxidoreductase, short chain dehydrogenase/reductase family protein</fullName>
    </submittedName>
</protein>
<dbReference type="SUPFAM" id="SSF51735">
    <property type="entry name" value="NAD(P)-binding Rossmann-fold domains"/>
    <property type="match status" value="1"/>
</dbReference>
<reference evidence="1 2" key="1">
    <citation type="submission" date="2013-05" db="EMBL/GenBank/DDBJ databases">
        <title>Draft genome of the parasitic nematode Anyclostoma ceylanicum.</title>
        <authorList>
            <person name="Mitreva M."/>
        </authorList>
    </citation>
    <scope>NUCLEOTIDE SEQUENCE [LARGE SCALE GENOMIC DNA]</scope>
</reference>
<accession>A0A0D6LJ27</accession>
<dbReference type="InterPro" id="IPR036291">
    <property type="entry name" value="NAD(P)-bd_dom_sf"/>
</dbReference>
<name>A0A0D6LJ27_9BILA</name>
<dbReference type="EMBL" id="KE125239">
    <property type="protein sequence ID" value="EPB69936.1"/>
    <property type="molecule type" value="Genomic_DNA"/>
</dbReference>
<evidence type="ECO:0000313" key="1">
    <source>
        <dbReference type="EMBL" id="EPB69936.1"/>
    </source>
</evidence>
<dbReference type="InterPro" id="IPR002347">
    <property type="entry name" value="SDR_fam"/>
</dbReference>
<dbReference type="Gene3D" id="3.40.50.720">
    <property type="entry name" value="NAD(P)-binding Rossmann-like Domain"/>
    <property type="match status" value="1"/>
</dbReference>
<evidence type="ECO:0000313" key="2">
    <source>
        <dbReference type="Proteomes" id="UP000054495"/>
    </source>
</evidence>
<dbReference type="Pfam" id="PF13561">
    <property type="entry name" value="adh_short_C2"/>
    <property type="match status" value="2"/>
</dbReference>
<dbReference type="PRINTS" id="PR00081">
    <property type="entry name" value="GDHRDH"/>
</dbReference>
<keyword evidence="2" id="KW-1185">Reference proteome</keyword>
<dbReference type="Proteomes" id="UP000054495">
    <property type="component" value="Unassembled WGS sequence"/>
</dbReference>
<dbReference type="PANTHER" id="PTHR44115">
    <property type="entry name" value="PROTEIN CBG09704"/>
    <property type="match status" value="1"/>
</dbReference>
<organism evidence="1 2">
    <name type="scientific">Ancylostoma ceylanicum</name>
    <dbReference type="NCBI Taxonomy" id="53326"/>
    <lineage>
        <taxon>Eukaryota</taxon>
        <taxon>Metazoa</taxon>
        <taxon>Ecdysozoa</taxon>
        <taxon>Nematoda</taxon>
        <taxon>Chromadorea</taxon>
        <taxon>Rhabditida</taxon>
        <taxon>Rhabditina</taxon>
        <taxon>Rhabditomorpha</taxon>
        <taxon>Strongyloidea</taxon>
        <taxon>Ancylostomatidae</taxon>
        <taxon>Ancylostomatinae</taxon>
        <taxon>Ancylostoma</taxon>
    </lineage>
</organism>
<sequence length="295" mass="31975">MARFSGKIVIVTGSSSGIGAETAVLFAKEGAKVTITGRKKDGLEATKRCILNAGGKEDDINAVVADVTDASGREEIISSTVQKWGKIDILVNNAGGMLRDTNGSADASASVDVLRKTMDLNESMNTFSVVHLIQLARPYLVKQKERHQNSCTMRCQKPLLDQMTRSLAVDLIAEGVRVNSVSPGAVVTRFMQTSGVTDADASKRDEIENEMKNEMKMPEMKFDISKMLQFYEIFASSADSLPIREIGQPEDIANVIAFLADRRASRYIIGQTIIADGGSMLVTASDVTAFGDEFH</sequence>
<dbReference type="PANTHER" id="PTHR44115:SF4">
    <property type="entry name" value="OXIDOREDUCTASE"/>
    <property type="match status" value="1"/>
</dbReference>
<proteinExistence type="predicted"/>
<dbReference type="AlphaFoldDB" id="A0A0D6LJ27"/>